<dbReference type="HOGENOM" id="CLU_2664894_0_0_11"/>
<proteinExistence type="predicted"/>
<evidence type="ECO:0000313" key="1">
    <source>
        <dbReference type="EMBL" id="EEG27022.1"/>
    </source>
</evidence>
<accession>C0E388</accession>
<gene>
    <name evidence="1" type="ORF">CORMATOL_01450</name>
</gene>
<name>C0E388_9CORY</name>
<organism evidence="1 2">
    <name type="scientific">Corynebacterium matruchotii ATCC 33806</name>
    <dbReference type="NCBI Taxonomy" id="566549"/>
    <lineage>
        <taxon>Bacteria</taxon>
        <taxon>Bacillati</taxon>
        <taxon>Actinomycetota</taxon>
        <taxon>Actinomycetes</taxon>
        <taxon>Mycobacteriales</taxon>
        <taxon>Corynebacteriaceae</taxon>
        <taxon>Corynebacterium</taxon>
    </lineage>
</organism>
<dbReference type="EMBL" id="ACEB01000021">
    <property type="protein sequence ID" value="EEG27022.1"/>
    <property type="molecule type" value="Genomic_DNA"/>
</dbReference>
<comment type="caution">
    <text evidence="1">The sequence shown here is derived from an EMBL/GenBank/DDBJ whole genome shotgun (WGS) entry which is preliminary data.</text>
</comment>
<reference evidence="1 2" key="1">
    <citation type="submission" date="2009-01" db="EMBL/GenBank/DDBJ databases">
        <authorList>
            <person name="Fulton L."/>
            <person name="Clifton S."/>
            <person name="Chinwalla A.T."/>
            <person name="Mitreva M."/>
            <person name="Sodergren E."/>
            <person name="Weinstock G."/>
            <person name="Clifton S."/>
            <person name="Dooling D.J."/>
            <person name="Fulton B."/>
            <person name="Minx P."/>
            <person name="Pepin K.H."/>
            <person name="Johnson M."/>
            <person name="Bhonagiri V."/>
            <person name="Nash W.E."/>
            <person name="Mardis E.R."/>
            <person name="Wilson R.K."/>
        </authorList>
    </citation>
    <scope>NUCLEOTIDE SEQUENCE [LARGE SCALE GENOMIC DNA]</scope>
    <source>
        <strain evidence="1 2">ATCC 33806</strain>
    </source>
</reference>
<dbReference type="AlphaFoldDB" id="C0E388"/>
<sequence>MADSSPAKHNNAVDFPDPLGPTILVILPCSIEQDMPCRTSTEVASGTGNDLCRLCAETAISVILTLLGCLFDFDT</sequence>
<protein>
    <submittedName>
        <fullName evidence="1">Uncharacterized protein</fullName>
    </submittedName>
</protein>
<dbReference type="Proteomes" id="UP000006247">
    <property type="component" value="Unassembled WGS sequence"/>
</dbReference>
<evidence type="ECO:0000313" key="2">
    <source>
        <dbReference type="Proteomes" id="UP000006247"/>
    </source>
</evidence>